<organism evidence="1 2">
    <name type="scientific">Acinetobacter nosocomialis</name>
    <dbReference type="NCBI Taxonomy" id="106654"/>
    <lineage>
        <taxon>Bacteria</taxon>
        <taxon>Pseudomonadati</taxon>
        <taxon>Pseudomonadota</taxon>
        <taxon>Gammaproteobacteria</taxon>
        <taxon>Moraxellales</taxon>
        <taxon>Moraxellaceae</taxon>
        <taxon>Acinetobacter</taxon>
        <taxon>Acinetobacter calcoaceticus/baumannii complex</taxon>
    </lineage>
</organism>
<gene>
    <name evidence="1" type="ORF">GD578_12470</name>
</gene>
<evidence type="ECO:0000313" key="2">
    <source>
        <dbReference type="Proteomes" id="UP000325778"/>
    </source>
</evidence>
<reference evidence="1 2" key="1">
    <citation type="journal article" date="2021" name="MSphere">
        <title>Complete Genome Sequencing of Acinetobacter baumannii AC1633 and Acinetobacter nosocomialis AC1530 Unveils a Large Multidrug-Resistant Plasmid Encoding the NDM-1 and OXA-58 Carbapenemases.</title>
        <authorList>
            <person name="Alattraqchi A.G."/>
            <person name="Mohd Rani F."/>
            <person name="A. Rahman N.I."/>
            <person name="Ismail S."/>
            <person name="Cleary D.W."/>
            <person name="Clarke S.C."/>
            <person name="Yeo C.C."/>
        </authorList>
    </citation>
    <scope>NUCLEOTIDE SEQUENCE [LARGE SCALE GENOMIC DNA]</scope>
    <source>
        <strain evidence="1 2">AC1530</strain>
    </source>
</reference>
<dbReference type="Proteomes" id="UP000325778">
    <property type="component" value="Chromosome"/>
</dbReference>
<accession>A0AB37CW39</accession>
<dbReference type="EMBL" id="CP045560">
    <property type="protein sequence ID" value="QGA44592.1"/>
    <property type="molecule type" value="Genomic_DNA"/>
</dbReference>
<evidence type="ECO:0000313" key="1">
    <source>
        <dbReference type="EMBL" id="QGA44592.1"/>
    </source>
</evidence>
<protein>
    <submittedName>
        <fullName evidence="1">Uncharacterized protein</fullName>
    </submittedName>
</protein>
<dbReference type="RefSeq" id="WP_050560288.1">
    <property type="nucleotide sequence ID" value="NZ_CABMHW010000001.1"/>
</dbReference>
<sequence length="69" mass="8270">MIVSNNFDVPYYLSLRKEKGMTAYYWATHQSDLALFETYELAYRFYFPSRHILIRSEIKAFAQHGENKV</sequence>
<proteinExistence type="predicted"/>
<name>A0AB37CW39_ACINO</name>
<dbReference type="AlphaFoldDB" id="A0AB37CW39"/>